<evidence type="ECO:0000313" key="4">
    <source>
        <dbReference type="Proteomes" id="UP001159363"/>
    </source>
</evidence>
<gene>
    <name evidence="3" type="ORF">PR048_027579</name>
</gene>
<feature type="region of interest" description="Disordered" evidence="1">
    <location>
        <begin position="355"/>
        <end position="377"/>
    </location>
</feature>
<dbReference type="Pfam" id="PF07690">
    <property type="entry name" value="MFS_1"/>
    <property type="match status" value="1"/>
</dbReference>
<dbReference type="InterPro" id="IPR036259">
    <property type="entry name" value="MFS_trans_sf"/>
</dbReference>
<dbReference type="Proteomes" id="UP001159363">
    <property type="component" value="Chromosome 11"/>
</dbReference>
<proteinExistence type="predicted"/>
<dbReference type="InterPro" id="IPR011701">
    <property type="entry name" value="MFS"/>
</dbReference>
<keyword evidence="4" id="KW-1185">Reference proteome</keyword>
<feature type="transmembrane region" description="Helical" evidence="2">
    <location>
        <begin position="192"/>
        <end position="213"/>
    </location>
</feature>
<accession>A0ABQ9GGY1</accession>
<evidence type="ECO:0000313" key="3">
    <source>
        <dbReference type="EMBL" id="KAJ8871271.1"/>
    </source>
</evidence>
<evidence type="ECO:0008006" key="5">
    <source>
        <dbReference type="Google" id="ProtNLM"/>
    </source>
</evidence>
<sequence length="420" mass="44946">MKWREAGDPQGTPPDTVASNPVPLGVRQEVQSLGHRGPCTEKKIATTAHYGSFGLLFDGILARLGQQTTGATFIMNALASSVSFTGAAQRGGDNSPPCRELPSARLVVTRAKLTWSIRISGLVTNHLLRKMSCRMVSVIGALVSTVGLMLTIFADSIGHIVITYSIISGIGLGMVAPSSYLAFNTYFLERRALAMGVCQAGIGLGFIVAPPLVQCLLDQYGYRGTMLVLSGISLNGVVGAVLYQPVRRHMVRRPPANVSIPSKDNNNAVSLVEDNVIMMEVVPDEEDSLKTKNGMGDPNCYIHQLRDADRGGGDLDRSDSLVMSSMLDRRAHLLLLPVDEDAESRAYDATTPIVPAQQQQQQPSPPPTPLQHAASQRPASAFVANFASNVLMFDNAIAATDAEQDDAAGGGVVVIRRKRQ</sequence>
<protein>
    <recommendedName>
        <fullName evidence="5">Monocarboxylate transporter 12</fullName>
    </recommendedName>
</protein>
<keyword evidence="2" id="KW-0472">Membrane</keyword>
<organism evidence="3 4">
    <name type="scientific">Dryococelus australis</name>
    <dbReference type="NCBI Taxonomy" id="614101"/>
    <lineage>
        <taxon>Eukaryota</taxon>
        <taxon>Metazoa</taxon>
        <taxon>Ecdysozoa</taxon>
        <taxon>Arthropoda</taxon>
        <taxon>Hexapoda</taxon>
        <taxon>Insecta</taxon>
        <taxon>Pterygota</taxon>
        <taxon>Neoptera</taxon>
        <taxon>Polyneoptera</taxon>
        <taxon>Phasmatodea</taxon>
        <taxon>Verophasmatodea</taxon>
        <taxon>Anareolatae</taxon>
        <taxon>Phasmatidae</taxon>
        <taxon>Eurycanthinae</taxon>
        <taxon>Dryococelus</taxon>
    </lineage>
</organism>
<evidence type="ECO:0000256" key="1">
    <source>
        <dbReference type="SAM" id="MobiDB-lite"/>
    </source>
</evidence>
<dbReference type="SUPFAM" id="SSF103473">
    <property type="entry name" value="MFS general substrate transporter"/>
    <property type="match status" value="1"/>
</dbReference>
<dbReference type="InterPro" id="IPR050327">
    <property type="entry name" value="Proton-linked_MCT"/>
</dbReference>
<feature type="transmembrane region" description="Helical" evidence="2">
    <location>
        <begin position="135"/>
        <end position="154"/>
    </location>
</feature>
<feature type="transmembrane region" description="Helical" evidence="2">
    <location>
        <begin position="160"/>
        <end position="183"/>
    </location>
</feature>
<feature type="non-terminal residue" evidence="3">
    <location>
        <position position="420"/>
    </location>
</feature>
<keyword evidence="2" id="KW-0812">Transmembrane</keyword>
<reference evidence="3 4" key="1">
    <citation type="submission" date="2023-02" db="EMBL/GenBank/DDBJ databases">
        <title>LHISI_Scaffold_Assembly.</title>
        <authorList>
            <person name="Stuart O.P."/>
            <person name="Cleave R."/>
            <person name="Magrath M.J.L."/>
            <person name="Mikheyev A.S."/>
        </authorList>
    </citation>
    <scope>NUCLEOTIDE SEQUENCE [LARGE SCALE GENOMIC DNA]</scope>
    <source>
        <strain evidence="3">Daus_M_001</strain>
        <tissue evidence="3">Leg muscle</tissue>
    </source>
</reference>
<dbReference type="Gene3D" id="1.20.1250.20">
    <property type="entry name" value="MFS general substrate transporter like domains"/>
    <property type="match status" value="1"/>
</dbReference>
<feature type="transmembrane region" description="Helical" evidence="2">
    <location>
        <begin position="225"/>
        <end position="243"/>
    </location>
</feature>
<comment type="caution">
    <text evidence="3">The sequence shown here is derived from an EMBL/GenBank/DDBJ whole genome shotgun (WGS) entry which is preliminary data.</text>
</comment>
<feature type="region of interest" description="Disordered" evidence="1">
    <location>
        <begin position="1"/>
        <end position="22"/>
    </location>
</feature>
<name>A0ABQ9GGY1_9NEOP</name>
<dbReference type="PANTHER" id="PTHR11360:SF309">
    <property type="entry name" value="MONOCARBOXYLATE TRANSPORTER 7-LIKE PROTEIN"/>
    <property type="match status" value="1"/>
</dbReference>
<evidence type="ECO:0000256" key="2">
    <source>
        <dbReference type="SAM" id="Phobius"/>
    </source>
</evidence>
<dbReference type="EMBL" id="JARBHB010000012">
    <property type="protein sequence ID" value="KAJ8871271.1"/>
    <property type="molecule type" value="Genomic_DNA"/>
</dbReference>
<keyword evidence="2" id="KW-1133">Transmembrane helix</keyword>
<dbReference type="PANTHER" id="PTHR11360">
    <property type="entry name" value="MONOCARBOXYLATE TRANSPORTER"/>
    <property type="match status" value="1"/>
</dbReference>